<accession>A0A4R6U9U2</accession>
<dbReference type="EMBL" id="SNYJ01000001">
    <property type="protein sequence ID" value="TDQ42582.1"/>
    <property type="molecule type" value="Genomic_DNA"/>
</dbReference>
<dbReference type="GO" id="GO:0016020">
    <property type="term" value="C:membrane"/>
    <property type="evidence" value="ECO:0007669"/>
    <property type="project" value="UniProtKB-SubCell"/>
</dbReference>
<dbReference type="AlphaFoldDB" id="A0A4R6U9U2"/>
<keyword evidence="8" id="KW-1185">Reference proteome</keyword>
<comment type="caution">
    <text evidence="7">The sequence shown here is derived from an EMBL/GenBank/DDBJ whole genome shotgun (WGS) entry which is preliminary data.</text>
</comment>
<evidence type="ECO:0000256" key="3">
    <source>
        <dbReference type="ARBA" id="ARBA00022989"/>
    </source>
</evidence>
<evidence type="ECO:0000256" key="2">
    <source>
        <dbReference type="ARBA" id="ARBA00022692"/>
    </source>
</evidence>
<feature type="transmembrane region" description="Helical" evidence="5">
    <location>
        <begin position="256"/>
        <end position="278"/>
    </location>
</feature>
<feature type="domain" description="ABC-2 type transporter transmembrane" evidence="6">
    <location>
        <begin position="23"/>
        <end position="348"/>
    </location>
</feature>
<keyword evidence="2 5" id="KW-0812">Transmembrane</keyword>
<feature type="transmembrane region" description="Helical" evidence="5">
    <location>
        <begin position="284"/>
        <end position="303"/>
    </location>
</feature>
<evidence type="ECO:0000256" key="1">
    <source>
        <dbReference type="ARBA" id="ARBA00004141"/>
    </source>
</evidence>
<reference evidence="7 8" key="1">
    <citation type="submission" date="2019-03" db="EMBL/GenBank/DDBJ databases">
        <title>Genomic Encyclopedia of Type Strains, Phase IV (KMG-IV): sequencing the most valuable type-strain genomes for metagenomic binning, comparative biology and taxonomic classification.</title>
        <authorList>
            <person name="Goeker M."/>
        </authorList>
    </citation>
    <scope>NUCLEOTIDE SEQUENCE [LARGE SCALE GENOMIC DNA]</scope>
    <source>
        <strain evidence="7 8">DSM 28697</strain>
    </source>
</reference>
<evidence type="ECO:0000313" key="8">
    <source>
        <dbReference type="Proteomes" id="UP000295632"/>
    </source>
</evidence>
<dbReference type="Gene3D" id="3.40.1710.10">
    <property type="entry name" value="abc type-2 transporter like domain"/>
    <property type="match status" value="1"/>
</dbReference>
<gene>
    <name evidence="7" type="ORF">EV213_10110</name>
</gene>
<dbReference type="GO" id="GO:0140359">
    <property type="term" value="F:ABC-type transporter activity"/>
    <property type="evidence" value="ECO:0007669"/>
    <property type="project" value="InterPro"/>
</dbReference>
<evidence type="ECO:0000259" key="6">
    <source>
        <dbReference type="Pfam" id="PF12698"/>
    </source>
</evidence>
<keyword evidence="4 5" id="KW-0472">Membrane</keyword>
<dbReference type="Pfam" id="PF12698">
    <property type="entry name" value="ABC2_membrane_3"/>
    <property type="match status" value="1"/>
</dbReference>
<evidence type="ECO:0000256" key="5">
    <source>
        <dbReference type="SAM" id="Phobius"/>
    </source>
</evidence>
<dbReference type="InterPro" id="IPR013525">
    <property type="entry name" value="ABC2_TM"/>
</dbReference>
<evidence type="ECO:0000313" key="7">
    <source>
        <dbReference type="EMBL" id="TDQ42582.1"/>
    </source>
</evidence>
<evidence type="ECO:0000256" key="4">
    <source>
        <dbReference type="ARBA" id="ARBA00023136"/>
    </source>
</evidence>
<protein>
    <submittedName>
        <fullName evidence="7">ABC-2 type transport system permease protein</fullName>
    </submittedName>
</protein>
<comment type="subcellular location">
    <subcellularLocation>
        <location evidence="1">Membrane</location>
        <topology evidence="1">Multi-pass membrane protein</topology>
    </subcellularLocation>
</comment>
<name>A0A4R6U9U2_9BACI</name>
<proteinExistence type="predicted"/>
<feature type="transmembrane region" description="Helical" evidence="5">
    <location>
        <begin position="310"/>
        <end position="331"/>
    </location>
</feature>
<organism evidence="7 8">
    <name type="scientific">Aureibacillus halotolerans</name>
    <dbReference type="NCBI Taxonomy" id="1508390"/>
    <lineage>
        <taxon>Bacteria</taxon>
        <taxon>Bacillati</taxon>
        <taxon>Bacillota</taxon>
        <taxon>Bacilli</taxon>
        <taxon>Bacillales</taxon>
        <taxon>Bacillaceae</taxon>
        <taxon>Aureibacillus</taxon>
    </lineage>
</organism>
<feature type="transmembrane region" description="Helical" evidence="5">
    <location>
        <begin position="370"/>
        <end position="389"/>
    </location>
</feature>
<feature type="transmembrane region" description="Helical" evidence="5">
    <location>
        <begin position="20"/>
        <end position="40"/>
    </location>
</feature>
<keyword evidence="3 5" id="KW-1133">Transmembrane helix</keyword>
<sequence>MRHFLSLLLLDLSALRSRPLSWVALCIVPPMFFAGAFYLLTQQSMQSNTFQVDVAIVDEDQSFETGIAIDQLVQSEELNKLIHVVETDRMNALNMLEDQSVSAVILLPEGFGADVTYGVNTPAEVIGHPAMPLEAAVVRYVMEAAAKYTTATQSAINTIDATLRANDAPQATIKQEFQINLLTFGAAVINRSDWFEEKTITSLLLSDRNTYYILSGVTLLWLIWSLGSTLLIGDLHTIAVQKRLRALNASLWFEAFARAASLLCIMLVLMTVTVALLQLIEVQISWSTAALCVVALSLWFLLWRSVFSPLLYLLFSISWIVAAALLGGLIVPQSFLPDALAAFSPFMVTSHIFTELQNGLSDQQTLAPTLMYWCAGLLAAYLVTFTKLAKRREARQ</sequence>
<feature type="transmembrane region" description="Helical" evidence="5">
    <location>
        <begin position="211"/>
        <end position="235"/>
    </location>
</feature>
<dbReference type="Proteomes" id="UP000295632">
    <property type="component" value="Unassembled WGS sequence"/>
</dbReference>